<protein>
    <submittedName>
        <fullName evidence="3">Amidohydrolase family protein</fullName>
    </submittedName>
</protein>
<feature type="domain" description="Amidohydrolase-related" evidence="2">
    <location>
        <begin position="9"/>
        <end position="320"/>
    </location>
</feature>
<dbReference type="EMBL" id="CP102774">
    <property type="protein sequence ID" value="UZF86082.1"/>
    <property type="molecule type" value="Genomic_DNA"/>
</dbReference>
<comment type="similarity">
    <text evidence="1">Belongs to the metallo-dependent hydrolases superfamily.</text>
</comment>
<dbReference type="GO" id="GO:0016787">
    <property type="term" value="F:hydrolase activity"/>
    <property type="evidence" value="ECO:0007669"/>
    <property type="project" value="InterPro"/>
</dbReference>
<dbReference type="InterPro" id="IPR006680">
    <property type="entry name" value="Amidohydro-rel"/>
</dbReference>
<organism evidence="3">
    <name type="scientific">Bosea sp. NBC_00436</name>
    <dbReference type="NCBI Taxonomy" id="2969620"/>
    <lineage>
        <taxon>Bacteria</taxon>
        <taxon>Pseudomonadati</taxon>
        <taxon>Pseudomonadota</taxon>
        <taxon>Alphaproteobacteria</taxon>
        <taxon>Hyphomicrobiales</taxon>
        <taxon>Boseaceae</taxon>
        <taxon>Bosea</taxon>
    </lineage>
</organism>
<evidence type="ECO:0000259" key="2">
    <source>
        <dbReference type="Pfam" id="PF04909"/>
    </source>
</evidence>
<dbReference type="PANTHER" id="PTHR43569:SF1">
    <property type="entry name" value="BLL3371 PROTEIN"/>
    <property type="match status" value="1"/>
</dbReference>
<evidence type="ECO:0000256" key="1">
    <source>
        <dbReference type="ARBA" id="ARBA00038310"/>
    </source>
</evidence>
<name>A0A9E8CJP1_9HYPH</name>
<gene>
    <name evidence="3" type="ORF">NWE54_20060</name>
</gene>
<sequence length="328" mass="35512">MLEPQQPIVDAHHHLYDRPGLRYLLDEFEADLRSGHDVRATVLVQARASYRPAGPAASQPLGETEAAMRMAASGARAGVAAGIVGYADLTLGDAVRPVLEEHIRIAGGTTAAGGRMAGIRHITAWDPEPSLFNPAYPASEDLMDSTGFRAGFAHLGALGLSFDAWVYFHQLPRLARLARNFPAVPIIVDHCGGVLGTGPYARNKREVFELWSRAMRDLAGCPNITVKLGGLGMPLSGFGFETQARRPTSPELAKAWRPVIETCIEALGPARCMFESNFPPDRVSYSYATGWNAMKRLVARAGSDEKDALFWRTACRVYGLRPAGLASL</sequence>
<dbReference type="PANTHER" id="PTHR43569">
    <property type="entry name" value="AMIDOHYDROLASE"/>
    <property type="match status" value="1"/>
</dbReference>
<accession>A0A9E8CJP1</accession>
<evidence type="ECO:0000313" key="3">
    <source>
        <dbReference type="EMBL" id="UZF86082.1"/>
    </source>
</evidence>
<dbReference type="AlphaFoldDB" id="A0A9E8CJP1"/>
<dbReference type="Pfam" id="PF04909">
    <property type="entry name" value="Amidohydro_2"/>
    <property type="match status" value="1"/>
</dbReference>
<dbReference type="InterPro" id="IPR032466">
    <property type="entry name" value="Metal_Hydrolase"/>
</dbReference>
<dbReference type="Gene3D" id="3.20.20.140">
    <property type="entry name" value="Metal-dependent hydrolases"/>
    <property type="match status" value="1"/>
</dbReference>
<proteinExistence type="inferred from homology"/>
<reference evidence="3" key="1">
    <citation type="submission" date="2022-08" db="EMBL/GenBank/DDBJ databases">
        <title>Complete Genome Sequences of 2 Bosea sp. soil isolates.</title>
        <authorList>
            <person name="Alvarez Arevalo M."/>
            <person name="Sterndorff E.B."/>
            <person name="Faurdal D."/>
            <person name="Joergensen T.S."/>
            <person name="Weber T."/>
        </authorList>
    </citation>
    <scope>NUCLEOTIDE SEQUENCE</scope>
    <source>
        <strain evidence="3">NBC_00436</strain>
    </source>
</reference>
<dbReference type="InterPro" id="IPR052350">
    <property type="entry name" value="Metallo-dep_Lactonases"/>
</dbReference>
<dbReference type="SUPFAM" id="SSF51556">
    <property type="entry name" value="Metallo-dependent hydrolases"/>
    <property type="match status" value="1"/>
</dbReference>